<keyword evidence="9 10" id="KW-0472">Membrane</keyword>
<evidence type="ECO:0000256" key="2">
    <source>
        <dbReference type="ARBA" id="ARBA00007246"/>
    </source>
</evidence>
<gene>
    <name evidence="12" type="ORF">S01H1_36069</name>
</gene>
<feature type="domain" description="T2SS protein K first SAM-like" evidence="11">
    <location>
        <begin position="112"/>
        <end position="195"/>
    </location>
</feature>
<proteinExistence type="inferred from homology"/>
<evidence type="ECO:0000256" key="1">
    <source>
        <dbReference type="ARBA" id="ARBA00004533"/>
    </source>
</evidence>
<evidence type="ECO:0000256" key="10">
    <source>
        <dbReference type="SAM" id="Phobius"/>
    </source>
</evidence>
<dbReference type="SUPFAM" id="SSF158544">
    <property type="entry name" value="GspK insert domain-like"/>
    <property type="match status" value="1"/>
</dbReference>
<keyword evidence="3" id="KW-0813">Transport</keyword>
<dbReference type="PANTHER" id="PTHR38831:SF2">
    <property type="entry name" value="TYPE II SECRETION SYSTEM PROTEIN K"/>
    <property type="match status" value="1"/>
</dbReference>
<evidence type="ECO:0000256" key="3">
    <source>
        <dbReference type="ARBA" id="ARBA00022448"/>
    </source>
</evidence>
<comment type="subcellular location">
    <subcellularLocation>
        <location evidence="1">Cell inner membrane</location>
    </subcellularLocation>
</comment>
<evidence type="ECO:0000256" key="6">
    <source>
        <dbReference type="ARBA" id="ARBA00022692"/>
    </source>
</evidence>
<dbReference type="InterPro" id="IPR038072">
    <property type="entry name" value="GspK_central_sf"/>
</dbReference>
<dbReference type="EMBL" id="BARS01022571">
    <property type="protein sequence ID" value="GAG01598.1"/>
    <property type="molecule type" value="Genomic_DNA"/>
</dbReference>
<evidence type="ECO:0000256" key="4">
    <source>
        <dbReference type="ARBA" id="ARBA00022475"/>
    </source>
</evidence>
<reference evidence="12" key="1">
    <citation type="journal article" date="2014" name="Front. Microbiol.">
        <title>High frequency of phylogenetically diverse reductive dehalogenase-homologous genes in deep subseafloor sedimentary metagenomes.</title>
        <authorList>
            <person name="Kawai M."/>
            <person name="Futagami T."/>
            <person name="Toyoda A."/>
            <person name="Takaki Y."/>
            <person name="Nishi S."/>
            <person name="Hori S."/>
            <person name="Arai W."/>
            <person name="Tsubouchi T."/>
            <person name="Morono Y."/>
            <person name="Uchiyama I."/>
            <person name="Ito T."/>
            <person name="Fujiyama A."/>
            <person name="Inagaki F."/>
            <person name="Takami H."/>
        </authorList>
    </citation>
    <scope>NUCLEOTIDE SEQUENCE</scope>
    <source>
        <strain evidence="12">Expedition CK06-06</strain>
    </source>
</reference>
<keyword evidence="6 10" id="KW-0812">Transmembrane</keyword>
<keyword evidence="8 10" id="KW-1133">Transmembrane helix</keyword>
<dbReference type="InterPro" id="IPR005628">
    <property type="entry name" value="GspK"/>
</dbReference>
<protein>
    <recommendedName>
        <fullName evidence="11">T2SS protein K first SAM-like domain-containing protein</fullName>
    </recommendedName>
</protein>
<evidence type="ECO:0000256" key="8">
    <source>
        <dbReference type="ARBA" id="ARBA00022989"/>
    </source>
</evidence>
<feature type="non-terminal residue" evidence="12">
    <location>
        <position position="195"/>
    </location>
</feature>
<dbReference type="Pfam" id="PF21687">
    <property type="entry name" value="T2SSK_1st"/>
    <property type="match status" value="1"/>
</dbReference>
<evidence type="ECO:0000313" key="12">
    <source>
        <dbReference type="EMBL" id="GAG01598.1"/>
    </source>
</evidence>
<accession>X0UMP7</accession>
<evidence type="ECO:0000256" key="7">
    <source>
        <dbReference type="ARBA" id="ARBA00022927"/>
    </source>
</evidence>
<dbReference type="Gene3D" id="1.10.40.60">
    <property type="entry name" value="EpsJ-like"/>
    <property type="match status" value="1"/>
</dbReference>
<name>X0UMP7_9ZZZZ</name>
<keyword evidence="4" id="KW-1003">Cell membrane</keyword>
<evidence type="ECO:0000256" key="9">
    <source>
        <dbReference type="ARBA" id="ARBA00023136"/>
    </source>
</evidence>
<dbReference type="GO" id="GO:0009306">
    <property type="term" value="P:protein secretion"/>
    <property type="evidence" value="ECO:0007669"/>
    <property type="project" value="InterPro"/>
</dbReference>
<keyword evidence="7" id="KW-0653">Protein transport</keyword>
<feature type="transmembrane region" description="Helical" evidence="10">
    <location>
        <begin position="20"/>
        <end position="39"/>
    </location>
</feature>
<keyword evidence="5" id="KW-0997">Cell inner membrane</keyword>
<comment type="similarity">
    <text evidence="2">Belongs to the GSP K family.</text>
</comment>
<dbReference type="GO" id="GO:0005886">
    <property type="term" value="C:plasma membrane"/>
    <property type="evidence" value="ECO:0007669"/>
    <property type="project" value="UniProtKB-SubCell"/>
</dbReference>
<sequence length="195" mass="21699">MRPIKAKTVRKDSQGERKGFVVVVVLCMVILLGVLLFGFNHKARADLLAVDDLRKSEQALNCARAGLNIAIAAIRDTEDIHTNRKLRNLLSGENTLPVGDGSCSITVTEENGKLNINLLTNKNGKLNRTKIDQLLRLIDLLNRERPGDSHISYGLVPSIIDWIDSDDEVTCLTFIKHENSGAESDYYSNLTPPYR</sequence>
<organism evidence="12">
    <name type="scientific">marine sediment metagenome</name>
    <dbReference type="NCBI Taxonomy" id="412755"/>
    <lineage>
        <taxon>unclassified sequences</taxon>
        <taxon>metagenomes</taxon>
        <taxon>ecological metagenomes</taxon>
    </lineage>
</organism>
<dbReference type="AlphaFoldDB" id="X0UMP7"/>
<dbReference type="PANTHER" id="PTHR38831">
    <property type="entry name" value="TYPE II SECRETION SYSTEM PROTEIN K"/>
    <property type="match status" value="1"/>
</dbReference>
<dbReference type="InterPro" id="IPR049031">
    <property type="entry name" value="T2SSK_SAM-like_1st"/>
</dbReference>
<evidence type="ECO:0000259" key="11">
    <source>
        <dbReference type="Pfam" id="PF21687"/>
    </source>
</evidence>
<evidence type="ECO:0000256" key="5">
    <source>
        <dbReference type="ARBA" id="ARBA00022519"/>
    </source>
</evidence>
<comment type="caution">
    <text evidence="12">The sequence shown here is derived from an EMBL/GenBank/DDBJ whole genome shotgun (WGS) entry which is preliminary data.</text>
</comment>